<name>A0ABR8P5N6_9LACO</name>
<reference evidence="1 2" key="1">
    <citation type="submission" date="2018-07" db="EMBL/GenBank/DDBJ databases">
        <title>Phylogenomic Insights into understanding Host Adaptation of Lactobacillus reuteri by a novel species, Lactobacillus spp. M31.</title>
        <authorList>
            <person name="Sharma S."/>
            <person name="Patil P."/>
            <person name="Korpole S."/>
            <person name="Patil P.B."/>
        </authorList>
    </citation>
    <scope>NUCLEOTIDE SEQUENCE [LARGE SCALE GENOMIC DNA]</scope>
    <source>
        <strain evidence="1 2">M31</strain>
    </source>
</reference>
<keyword evidence="2" id="KW-1185">Reference proteome</keyword>
<organism evidence="1 2">
    <name type="scientific">Limosilactobacillus walteri</name>
    <dbReference type="NCBI Taxonomy" id="2268022"/>
    <lineage>
        <taxon>Bacteria</taxon>
        <taxon>Bacillati</taxon>
        <taxon>Bacillota</taxon>
        <taxon>Bacilli</taxon>
        <taxon>Lactobacillales</taxon>
        <taxon>Lactobacillaceae</taxon>
        <taxon>Limosilactobacillus</taxon>
    </lineage>
</organism>
<dbReference type="Proteomes" id="UP000704341">
    <property type="component" value="Unassembled WGS sequence"/>
</dbReference>
<gene>
    <name evidence="1" type="ORF">DTK66_02730</name>
</gene>
<sequence>MSPKLGRYSSGAISVYIDFTGENLQKPTVKAYIDAKMAEIESHKIADAKEAMEGISAINQQKEAKHSKDYNVKYAEKQQINYYKILHRTMRPPLKISDKLAL</sequence>
<evidence type="ECO:0000313" key="1">
    <source>
        <dbReference type="EMBL" id="MBD5806036.1"/>
    </source>
</evidence>
<evidence type="ECO:0000313" key="2">
    <source>
        <dbReference type="Proteomes" id="UP000704341"/>
    </source>
</evidence>
<proteinExistence type="predicted"/>
<comment type="caution">
    <text evidence="1">The sequence shown here is derived from an EMBL/GenBank/DDBJ whole genome shotgun (WGS) entry which is preliminary data.</text>
</comment>
<accession>A0ABR8P5N6</accession>
<dbReference type="Gene3D" id="6.10.140.2160">
    <property type="match status" value="1"/>
</dbReference>
<dbReference type="EMBL" id="QORN01000007">
    <property type="protein sequence ID" value="MBD5806036.1"/>
    <property type="molecule type" value="Genomic_DNA"/>
</dbReference>
<protein>
    <submittedName>
        <fullName evidence="1">Uncharacterized protein</fullName>
    </submittedName>
</protein>